<dbReference type="SUPFAM" id="SSF53756">
    <property type="entry name" value="UDP-Glycosyltransferase/glycogen phosphorylase"/>
    <property type="match status" value="1"/>
</dbReference>
<comment type="similarity">
    <text evidence="1">Belongs to the UDP-N-acetylglucosamine 2-epimerase family.</text>
</comment>
<protein>
    <submittedName>
        <fullName evidence="3">UDP-N-acetylglucosamine 2-epimerase</fullName>
    </submittedName>
</protein>
<dbReference type="InterPro" id="IPR003331">
    <property type="entry name" value="UDP_GlcNAc_Epimerase_2_dom"/>
</dbReference>
<evidence type="ECO:0000313" key="4">
    <source>
        <dbReference type="Proteomes" id="UP000177269"/>
    </source>
</evidence>
<dbReference type="Gene3D" id="3.40.50.2000">
    <property type="entry name" value="Glycogen Phosphorylase B"/>
    <property type="match status" value="2"/>
</dbReference>
<dbReference type="Pfam" id="PF02350">
    <property type="entry name" value="Epimerase_2"/>
    <property type="match status" value="1"/>
</dbReference>
<evidence type="ECO:0000259" key="2">
    <source>
        <dbReference type="Pfam" id="PF02350"/>
    </source>
</evidence>
<dbReference type="Proteomes" id="UP000177269">
    <property type="component" value="Unassembled WGS sequence"/>
</dbReference>
<proteinExistence type="inferred from homology"/>
<dbReference type="EMBL" id="MHSK01000024">
    <property type="protein sequence ID" value="OHA41851.1"/>
    <property type="molecule type" value="Genomic_DNA"/>
</dbReference>
<organism evidence="3 4">
    <name type="scientific">Candidatus Taylorbacteria bacterium RIFCSPLOWO2_12_FULL_43_20</name>
    <dbReference type="NCBI Taxonomy" id="1802332"/>
    <lineage>
        <taxon>Bacteria</taxon>
        <taxon>Candidatus Tayloriibacteriota</taxon>
    </lineage>
</organism>
<sequence>MKKPVKTKILLVCGARPNFMKISPLYHILKKEKVDVMLVNTGQHYDANMSRSFLDEFGLKEDYSLKPSRKTPISQMTDIMKGLESVYKKENPDLVVVVGDINSTLYAALVAKKLLIPIAHVEAGLRSFNKKMPEETNRIITDRLSDLLFVTEESGVRNLMKEGIHKNVYNVGNIMIDTLKKYLPRVRTSDERFYFATLHRAENIDDKKIFGEILNALEIIAKDRKIYMPLHPRALKMARRFGYMKKLRKICHLLPPLSYSETIYYEKNAVLILTDSGGIQEESTYLGVQCITLRAETERPITVSRGTNMIGGVTKRSILHAYARFKKRKTQKKRPPIPFWDGKTSGRIARVLKKARL</sequence>
<feature type="domain" description="UDP-N-acetylglucosamine 2-epimerase" evidence="2">
    <location>
        <begin position="30"/>
        <end position="353"/>
    </location>
</feature>
<dbReference type="AlphaFoldDB" id="A0A1G2P2Q1"/>
<keyword evidence="1" id="KW-0413">Isomerase</keyword>
<dbReference type="PANTHER" id="PTHR43174:SF1">
    <property type="entry name" value="UDP-N-ACETYLGLUCOSAMINE 2-EPIMERASE"/>
    <property type="match status" value="1"/>
</dbReference>
<gene>
    <name evidence="3" type="ORF">A3G52_03385</name>
</gene>
<accession>A0A1G2P2Q1</accession>
<dbReference type="GO" id="GO:0016853">
    <property type="term" value="F:isomerase activity"/>
    <property type="evidence" value="ECO:0007669"/>
    <property type="project" value="UniProtKB-KW"/>
</dbReference>
<comment type="caution">
    <text evidence="3">The sequence shown here is derived from an EMBL/GenBank/DDBJ whole genome shotgun (WGS) entry which is preliminary data.</text>
</comment>
<dbReference type="InterPro" id="IPR029767">
    <property type="entry name" value="WecB-like"/>
</dbReference>
<reference evidence="3 4" key="1">
    <citation type="journal article" date="2016" name="Nat. Commun.">
        <title>Thousands of microbial genomes shed light on interconnected biogeochemical processes in an aquifer system.</title>
        <authorList>
            <person name="Anantharaman K."/>
            <person name="Brown C.T."/>
            <person name="Hug L.A."/>
            <person name="Sharon I."/>
            <person name="Castelle C.J."/>
            <person name="Probst A.J."/>
            <person name="Thomas B.C."/>
            <person name="Singh A."/>
            <person name="Wilkins M.J."/>
            <person name="Karaoz U."/>
            <person name="Brodie E.L."/>
            <person name="Williams K.H."/>
            <person name="Hubbard S.S."/>
            <person name="Banfield J.F."/>
        </authorList>
    </citation>
    <scope>NUCLEOTIDE SEQUENCE [LARGE SCALE GENOMIC DNA]</scope>
</reference>
<evidence type="ECO:0000256" key="1">
    <source>
        <dbReference type="RuleBase" id="RU003513"/>
    </source>
</evidence>
<evidence type="ECO:0000313" key="3">
    <source>
        <dbReference type="EMBL" id="OHA41851.1"/>
    </source>
</evidence>
<dbReference type="CDD" id="cd03786">
    <property type="entry name" value="GTB_UDP-GlcNAc_2-Epimerase"/>
    <property type="match status" value="1"/>
</dbReference>
<dbReference type="NCBIfam" id="TIGR00236">
    <property type="entry name" value="wecB"/>
    <property type="match status" value="1"/>
</dbReference>
<name>A0A1G2P2Q1_9BACT</name>
<dbReference type="PANTHER" id="PTHR43174">
    <property type="entry name" value="UDP-N-ACETYLGLUCOSAMINE 2-EPIMERASE"/>
    <property type="match status" value="1"/>
</dbReference>